<dbReference type="GO" id="GO:0042545">
    <property type="term" value="P:cell wall modification"/>
    <property type="evidence" value="ECO:0007669"/>
    <property type="project" value="UniProtKB-UniRule"/>
</dbReference>
<dbReference type="Pfam" id="PF04043">
    <property type="entry name" value="PMEI"/>
    <property type="match status" value="1"/>
</dbReference>
<evidence type="ECO:0000256" key="8">
    <source>
        <dbReference type="SAM" id="Phobius"/>
    </source>
</evidence>
<dbReference type="Gene3D" id="2.160.20.10">
    <property type="entry name" value="Single-stranded right-handed beta-helix, Pectin lyase-like"/>
    <property type="match status" value="1"/>
</dbReference>
<keyword evidence="4 7" id="KW-0378">Hydrolase</keyword>
<evidence type="ECO:0000259" key="9">
    <source>
        <dbReference type="SMART" id="SM00856"/>
    </source>
</evidence>
<dbReference type="HOGENOM" id="CLU_012243_9_0_1"/>
<evidence type="ECO:0000256" key="4">
    <source>
        <dbReference type="ARBA" id="ARBA00022801"/>
    </source>
</evidence>
<keyword evidence="11" id="KW-1185">Reference proteome</keyword>
<dbReference type="STRING" id="40148.A0A0D9Y5Q5"/>
<protein>
    <recommendedName>
        <fullName evidence="7">Pectinesterase</fullName>
        <ecNumber evidence="7">3.1.1.11</ecNumber>
    </recommendedName>
</protein>
<dbReference type="GO" id="GO:0004857">
    <property type="term" value="F:enzyme inhibitor activity"/>
    <property type="evidence" value="ECO:0007669"/>
    <property type="project" value="InterPro"/>
</dbReference>
<evidence type="ECO:0000313" key="10">
    <source>
        <dbReference type="EnsemblPlants" id="OGLUM01G09690.1"/>
    </source>
</evidence>
<feature type="transmembrane region" description="Helical" evidence="8">
    <location>
        <begin position="100"/>
        <end position="124"/>
    </location>
</feature>
<comment type="pathway">
    <text evidence="1 7">Glycan metabolism; pectin degradation; 2-dehydro-3-deoxy-D-gluconate from pectin: step 1/5.</text>
</comment>
<evidence type="ECO:0000313" key="11">
    <source>
        <dbReference type="Proteomes" id="UP000026961"/>
    </source>
</evidence>
<keyword evidence="8" id="KW-0812">Transmembrane</keyword>
<comment type="similarity">
    <text evidence="3">In the C-terminal section; belongs to the pectinesterase family.</text>
</comment>
<feature type="domain" description="Pectinesterase inhibitor" evidence="9">
    <location>
        <begin position="143"/>
        <end position="312"/>
    </location>
</feature>
<dbReference type="InterPro" id="IPR006501">
    <property type="entry name" value="Pectinesterase_inhib_dom"/>
</dbReference>
<dbReference type="PROSITE" id="PS00503">
    <property type="entry name" value="PECTINESTERASE_2"/>
    <property type="match status" value="1"/>
</dbReference>
<dbReference type="Gramene" id="OGLUM01G09690.1">
    <property type="protein sequence ID" value="OGLUM01G09690.1"/>
    <property type="gene ID" value="OGLUM01G09690"/>
</dbReference>
<dbReference type="InterPro" id="IPR012334">
    <property type="entry name" value="Pectin_lyas_fold"/>
</dbReference>
<reference evidence="10" key="3">
    <citation type="submission" date="2018-05" db="EMBL/GenBank/DDBJ databases">
        <title>OgluRS3 (Oryza glumaepatula Reference Sequence Version 3).</title>
        <authorList>
            <person name="Zhang J."/>
            <person name="Kudrna D."/>
            <person name="Lee S."/>
            <person name="Talag J."/>
            <person name="Welchert J."/>
            <person name="Wing R.A."/>
        </authorList>
    </citation>
    <scope>NUCLEOTIDE SEQUENCE [LARGE SCALE GENOMIC DNA]</scope>
</reference>
<comment type="similarity">
    <text evidence="2">In the N-terminal section; belongs to the PMEI family.</text>
</comment>
<evidence type="ECO:0000256" key="2">
    <source>
        <dbReference type="ARBA" id="ARBA00006027"/>
    </source>
</evidence>
<dbReference type="EC" id="3.1.1.11" evidence="7"/>
<keyword evidence="8" id="KW-1133">Transmembrane helix</keyword>
<dbReference type="CDD" id="cd15798">
    <property type="entry name" value="PMEI-like_3"/>
    <property type="match status" value="1"/>
</dbReference>
<keyword evidence="5 7" id="KW-0063">Aspartyl esterase</keyword>
<sequence length="687" mass="73477">MHTKSSRYTQNLAIRASAKLQKKKRVNSEAKNGQCEANSANTLLSPHSYKFCASLVSLLLHLHQQRFASRFCMAHATLGSPEPAAKPRLRCADDRHRRRLIVVLCIVGVALAVGIAVAVAIAVLGRSRMTSSSGGGREPRGRAPTEAIARTCGVTLYPELCVSELMGFPGAAGAGDAELVPMSLNATHRRVVDALYNATALGGAAALLAGARSGTAYGDCVEMLDAAAELLARSVGAIAAPPPPPDSVDADTAGRDDDDIMTWLSAALTSHDTCLDSLQEVGAGAGDDGRIKPQMLGYLGNLGEHLSNSLAIFAARGRPGGELSDVPVHNQLHRRLLTIDDDDDVSFPRWVRHNDRRLLQAAAAEIEADMVVAKDGTGTHRKIRDAVKAAPEHSRRRVVIYVKAGVYTENVKIGSKKTNLMLVGDGAGKTVVVGYRSVHDNYTTFHTATLAVAGAGFIMRDMTVENRAGAARHQAVALLVSGDHAVVYRSAVLGYQDTLYAHAQRQFYRDCDVAGTVDFVFGNAAVVLQNCTLWARRPLPGQENTVTAQGRRDPNQSTGISVHGCRLLPSPELELAPAARRGRAATYLGRPWKPYSRAVYMMSYMAGHVHAAGWLAWDASGRAPDTLYYGEYRNSGPGAAVGGRVPWPGHRVIKLPEEAMEFTVGRFIGGYSWLPPTGVAFVAGLTV</sequence>
<evidence type="ECO:0000256" key="7">
    <source>
        <dbReference type="RuleBase" id="RU000589"/>
    </source>
</evidence>
<dbReference type="InterPro" id="IPR011050">
    <property type="entry name" value="Pectin_lyase_fold/virulence"/>
</dbReference>
<organism evidence="10">
    <name type="scientific">Oryza glumipatula</name>
    <dbReference type="NCBI Taxonomy" id="40148"/>
    <lineage>
        <taxon>Eukaryota</taxon>
        <taxon>Viridiplantae</taxon>
        <taxon>Streptophyta</taxon>
        <taxon>Embryophyta</taxon>
        <taxon>Tracheophyta</taxon>
        <taxon>Spermatophyta</taxon>
        <taxon>Magnoliopsida</taxon>
        <taxon>Liliopsida</taxon>
        <taxon>Poales</taxon>
        <taxon>Poaceae</taxon>
        <taxon>BOP clade</taxon>
        <taxon>Oryzoideae</taxon>
        <taxon>Oryzeae</taxon>
        <taxon>Oryzinae</taxon>
        <taxon>Oryza</taxon>
    </lineage>
</organism>
<dbReference type="Pfam" id="PF01095">
    <property type="entry name" value="Pectinesterase"/>
    <property type="match status" value="1"/>
</dbReference>
<proteinExistence type="inferred from homology"/>
<name>A0A0D9Y5Q5_9ORYZ</name>
<evidence type="ECO:0000256" key="3">
    <source>
        <dbReference type="ARBA" id="ARBA00007786"/>
    </source>
</evidence>
<reference evidence="10" key="1">
    <citation type="submission" date="2013-08" db="EMBL/GenBank/DDBJ databases">
        <title>Oryza genome evolution.</title>
        <authorList>
            <person name="Wing R.A."/>
            <person name="Panaud O."/>
            <person name="Oliveira A.C."/>
        </authorList>
    </citation>
    <scope>NUCLEOTIDE SEQUENCE</scope>
</reference>
<dbReference type="InterPro" id="IPR033131">
    <property type="entry name" value="Pectinesterase_Asp_AS"/>
</dbReference>
<comment type="catalytic activity">
    <reaction evidence="7">
        <text>[(1-&gt;4)-alpha-D-galacturonosyl methyl ester](n) + n H2O = [(1-&gt;4)-alpha-D-galacturonosyl](n) + n methanol + n H(+)</text>
        <dbReference type="Rhea" id="RHEA:22380"/>
        <dbReference type="Rhea" id="RHEA-COMP:14570"/>
        <dbReference type="Rhea" id="RHEA-COMP:14573"/>
        <dbReference type="ChEBI" id="CHEBI:15377"/>
        <dbReference type="ChEBI" id="CHEBI:15378"/>
        <dbReference type="ChEBI" id="CHEBI:17790"/>
        <dbReference type="ChEBI" id="CHEBI:140522"/>
        <dbReference type="ChEBI" id="CHEBI:140523"/>
        <dbReference type="EC" id="3.1.1.11"/>
    </reaction>
</comment>
<dbReference type="InterPro" id="IPR035513">
    <property type="entry name" value="Invertase/methylesterase_inhib"/>
</dbReference>
<dbReference type="NCBIfam" id="TIGR01614">
    <property type="entry name" value="PME_inhib"/>
    <property type="match status" value="1"/>
</dbReference>
<dbReference type="GO" id="GO:0045490">
    <property type="term" value="P:pectin catabolic process"/>
    <property type="evidence" value="ECO:0007669"/>
    <property type="project" value="UniProtKB-UniRule"/>
</dbReference>
<dbReference type="SUPFAM" id="SSF101148">
    <property type="entry name" value="Plant invertase/pectin methylesterase inhibitor"/>
    <property type="match status" value="1"/>
</dbReference>
<keyword evidence="8" id="KW-0472">Membrane</keyword>
<accession>A0A0D9Y5Q5</accession>
<dbReference type="EnsemblPlants" id="OGLUM01G09690.1">
    <property type="protein sequence ID" value="OGLUM01G09690.1"/>
    <property type="gene ID" value="OGLUM01G09690"/>
</dbReference>
<dbReference type="InterPro" id="IPR000070">
    <property type="entry name" value="Pectinesterase_cat"/>
</dbReference>
<dbReference type="FunFam" id="2.160.20.10:FF:000001">
    <property type="entry name" value="Pectinesterase"/>
    <property type="match status" value="1"/>
</dbReference>
<dbReference type="SUPFAM" id="SSF51126">
    <property type="entry name" value="Pectin lyase-like"/>
    <property type="match status" value="1"/>
</dbReference>
<evidence type="ECO:0000256" key="6">
    <source>
        <dbReference type="PROSITE-ProRule" id="PRU10040"/>
    </source>
</evidence>
<feature type="active site" evidence="6">
    <location>
        <position position="518"/>
    </location>
</feature>
<dbReference type="UniPathway" id="UPA00545">
    <property type="reaction ID" value="UER00823"/>
</dbReference>
<dbReference type="SMART" id="SM00856">
    <property type="entry name" value="PMEI"/>
    <property type="match status" value="1"/>
</dbReference>
<dbReference type="Proteomes" id="UP000026961">
    <property type="component" value="Chromosome 1"/>
</dbReference>
<evidence type="ECO:0000256" key="1">
    <source>
        <dbReference type="ARBA" id="ARBA00005184"/>
    </source>
</evidence>
<reference evidence="10" key="2">
    <citation type="submission" date="2015-04" db="UniProtKB">
        <authorList>
            <consortium name="EnsemblPlants"/>
        </authorList>
    </citation>
    <scope>IDENTIFICATION</scope>
</reference>
<evidence type="ECO:0000256" key="5">
    <source>
        <dbReference type="ARBA" id="ARBA00023085"/>
    </source>
</evidence>
<dbReference type="AlphaFoldDB" id="A0A0D9Y5Q5"/>
<dbReference type="GO" id="GO:0030599">
    <property type="term" value="F:pectinesterase activity"/>
    <property type="evidence" value="ECO:0007669"/>
    <property type="project" value="UniProtKB-UniRule"/>
</dbReference>
<dbReference type="Gene3D" id="1.20.140.40">
    <property type="entry name" value="Invertase/pectin methylesterase inhibitor family protein"/>
    <property type="match status" value="1"/>
</dbReference>
<dbReference type="eggNOG" id="ENOG502QRD0">
    <property type="taxonomic scope" value="Eukaryota"/>
</dbReference>
<dbReference type="PANTHER" id="PTHR31707">
    <property type="entry name" value="PECTINESTERASE"/>
    <property type="match status" value="1"/>
</dbReference>